<evidence type="ECO:0000313" key="12">
    <source>
        <dbReference type="EMBL" id="QLB39781.1"/>
    </source>
</evidence>
<evidence type="ECO:0000256" key="7">
    <source>
        <dbReference type="ARBA" id="ARBA00048539"/>
    </source>
</evidence>
<keyword evidence="13" id="KW-1185">Reference proteome</keyword>
<feature type="binding site" evidence="8">
    <location>
        <begin position="26"/>
        <end position="31"/>
    </location>
    <ligand>
        <name>ATP</name>
        <dbReference type="ChEBI" id="CHEBI:30616"/>
    </ligand>
</feature>
<gene>
    <name evidence="8 12" type="primary">tilS</name>
    <name evidence="12" type="ORF">HV559_02215</name>
</gene>
<dbReference type="InterPro" id="IPR012795">
    <property type="entry name" value="tRNA_Ile_lys_synt_N"/>
</dbReference>
<evidence type="ECO:0000313" key="13">
    <source>
        <dbReference type="Proteomes" id="UP000509660"/>
    </source>
</evidence>
<dbReference type="InterPro" id="IPR012796">
    <property type="entry name" value="Lysidine-tRNA-synth_C"/>
</dbReference>
<dbReference type="GO" id="GO:0005524">
    <property type="term" value="F:ATP binding"/>
    <property type="evidence" value="ECO:0007669"/>
    <property type="project" value="UniProtKB-UniRule"/>
</dbReference>
<protein>
    <recommendedName>
        <fullName evidence="8">tRNA(Ile)-lysidine synthase</fullName>
        <ecNumber evidence="8">6.3.4.19</ecNumber>
    </recommendedName>
    <alternativeName>
        <fullName evidence="8">tRNA(Ile)-2-lysyl-cytidine synthase</fullName>
    </alternativeName>
    <alternativeName>
        <fullName evidence="8">tRNA(Ile)-lysidine synthetase</fullName>
    </alternativeName>
</protein>
<evidence type="ECO:0000256" key="5">
    <source>
        <dbReference type="ARBA" id="ARBA00022741"/>
    </source>
</evidence>
<dbReference type="GO" id="GO:0005737">
    <property type="term" value="C:cytoplasm"/>
    <property type="evidence" value="ECO:0007669"/>
    <property type="project" value="UniProtKB-SubCell"/>
</dbReference>
<dbReference type="SUPFAM" id="SSF56037">
    <property type="entry name" value="PheT/TilS domain"/>
    <property type="match status" value="1"/>
</dbReference>
<dbReference type="EC" id="6.3.4.19" evidence="8"/>
<dbReference type="Pfam" id="PF11734">
    <property type="entry name" value="TilS_C"/>
    <property type="match status" value="1"/>
</dbReference>
<feature type="domain" description="tRNA(Ile)-lysidine synthase substrate-binding" evidence="10">
    <location>
        <begin position="241"/>
        <end position="308"/>
    </location>
</feature>
<dbReference type="CDD" id="cd01992">
    <property type="entry name" value="TilS_N"/>
    <property type="match status" value="1"/>
</dbReference>
<dbReference type="GO" id="GO:0006400">
    <property type="term" value="P:tRNA modification"/>
    <property type="evidence" value="ECO:0007669"/>
    <property type="project" value="UniProtKB-UniRule"/>
</dbReference>
<dbReference type="HAMAP" id="MF_01161">
    <property type="entry name" value="tRNA_Ile_lys_synt"/>
    <property type="match status" value="1"/>
</dbReference>
<evidence type="ECO:0000256" key="8">
    <source>
        <dbReference type="HAMAP-Rule" id="MF_01161"/>
    </source>
</evidence>
<dbReference type="InterPro" id="IPR012094">
    <property type="entry name" value="tRNA_Ile_lys_synt"/>
</dbReference>
<reference evidence="12 13" key="1">
    <citation type="submission" date="2020-06" db="EMBL/GenBank/DDBJ databases">
        <title>Mannheimia pernigra sp. nov. isolated from bovine respiratory tract.</title>
        <authorList>
            <person name="Kuhnert P."/>
            <person name="Akarsu-Egger H."/>
        </authorList>
    </citation>
    <scope>NUCLEOTIDE SEQUENCE [LARGE SCALE GENOMIC DNA]</scope>
    <source>
        <strain evidence="12 13">BNO311</strain>
    </source>
</reference>
<keyword evidence="4 8" id="KW-0819">tRNA processing</keyword>
<dbReference type="InterPro" id="IPR011063">
    <property type="entry name" value="TilS/TtcA_N"/>
</dbReference>
<dbReference type="SUPFAM" id="SSF82829">
    <property type="entry name" value="MesJ substrate recognition domain-like"/>
    <property type="match status" value="1"/>
</dbReference>
<evidence type="ECO:0000259" key="10">
    <source>
        <dbReference type="Pfam" id="PF09179"/>
    </source>
</evidence>
<keyword evidence="2 8" id="KW-0963">Cytoplasm</keyword>
<dbReference type="PANTHER" id="PTHR43033:SF1">
    <property type="entry name" value="TRNA(ILE)-LYSIDINE SYNTHASE-RELATED"/>
    <property type="match status" value="1"/>
</dbReference>
<dbReference type="Gene3D" id="1.20.59.20">
    <property type="match status" value="1"/>
</dbReference>
<evidence type="ECO:0000256" key="3">
    <source>
        <dbReference type="ARBA" id="ARBA00022598"/>
    </source>
</evidence>
<dbReference type="RefSeq" id="WP_176809459.1">
    <property type="nucleotide sequence ID" value="NZ_CP055306.1"/>
</dbReference>
<proteinExistence type="inferred from homology"/>
<dbReference type="InterPro" id="IPR015262">
    <property type="entry name" value="tRNA_Ile_lys_synt_subst-bd"/>
</dbReference>
<sequence length="420" mass="49158">MTLFNRFQAECKNHLPQQTDFLVGLSGGVDSVVLLHLFSRTALNVRAIYIHHGLSPNANGWAMFCEQYCKRLNIPFILQKVTVDQAKGVECGAREARYYAIQQHLKPNEILATAHHLDDQAETFFLALKRGSGIKGLSAMQAVSFLQHFTIFRPLLTFSKTDILAYAKNKQLEWINDESNTNNHYDRNFLRNEILPLLNQRWTHFSKMVARSAQHCAKQQELIEELLEEELAKRLGEKNQLTIDNFKHFSVLKQQQLIRLWLAKYNIMMPSQAQLQAVISKLIFANQDKNPQVKIGEKVIRRYQQAIYITDEISRIPDFEIILKAECEIDLPYQLGKITRHNQEIIYKKNTKTHRLLLPKELAQEPTYLKIGQQGKVKCYRKPHREEMKKIWQQHNVPVWERNHTLLIFWQDEFVACINN</sequence>
<name>A0A7D5DV84_9PAST</name>
<comment type="similarity">
    <text evidence="8">Belongs to the tRNA(Ile)-lysidine synthase family.</text>
</comment>
<dbReference type="Gene3D" id="3.40.50.620">
    <property type="entry name" value="HUPs"/>
    <property type="match status" value="1"/>
</dbReference>
<accession>A0A7D5DV84</accession>
<dbReference type="Pfam" id="PF09179">
    <property type="entry name" value="TilS"/>
    <property type="match status" value="1"/>
</dbReference>
<comment type="function">
    <text evidence="8">Ligates lysine onto the cytidine present at position 34 of the AUA codon-specific tRNA(Ile) that contains the anticodon CAU, in an ATP-dependent manner. Cytidine is converted to lysidine, thus changing the amino acid specificity of the tRNA from methionine to isoleucine.</text>
</comment>
<dbReference type="AlphaFoldDB" id="A0A7D5DV84"/>
<feature type="domain" description="tRNA(Ile)-lysidine/2-thiocytidine synthase N-terminal" evidence="9">
    <location>
        <begin position="21"/>
        <end position="193"/>
    </location>
</feature>
<comment type="domain">
    <text evidence="8">The N-terminal region contains the highly conserved SGGXDS motif, predicted to be a P-loop motif involved in ATP binding.</text>
</comment>
<evidence type="ECO:0000256" key="1">
    <source>
        <dbReference type="ARBA" id="ARBA00004496"/>
    </source>
</evidence>
<dbReference type="NCBIfam" id="TIGR02432">
    <property type="entry name" value="lysidine_TilS_N"/>
    <property type="match status" value="1"/>
</dbReference>
<keyword evidence="3 8" id="KW-0436">Ligase</keyword>
<dbReference type="InterPro" id="IPR014729">
    <property type="entry name" value="Rossmann-like_a/b/a_fold"/>
</dbReference>
<organism evidence="12 13">
    <name type="scientific">Mannheimia pernigra</name>
    <dbReference type="NCBI Taxonomy" id="111844"/>
    <lineage>
        <taxon>Bacteria</taxon>
        <taxon>Pseudomonadati</taxon>
        <taxon>Pseudomonadota</taxon>
        <taxon>Gammaproteobacteria</taxon>
        <taxon>Pasteurellales</taxon>
        <taxon>Pasteurellaceae</taxon>
        <taxon>Mannheimia</taxon>
    </lineage>
</organism>
<feature type="domain" description="Lysidine-tRNA(Ile) synthetase C-terminal" evidence="11">
    <location>
        <begin position="375"/>
        <end position="416"/>
    </location>
</feature>
<dbReference type="Proteomes" id="UP000509660">
    <property type="component" value="Chromosome"/>
</dbReference>
<dbReference type="PANTHER" id="PTHR43033">
    <property type="entry name" value="TRNA(ILE)-LYSIDINE SYNTHASE-RELATED"/>
    <property type="match status" value="1"/>
</dbReference>
<keyword evidence="5 8" id="KW-0547">Nucleotide-binding</keyword>
<dbReference type="SUPFAM" id="SSF52402">
    <property type="entry name" value="Adenine nucleotide alpha hydrolases-like"/>
    <property type="match status" value="1"/>
</dbReference>
<dbReference type="Pfam" id="PF01171">
    <property type="entry name" value="ATP_bind_3"/>
    <property type="match status" value="1"/>
</dbReference>
<evidence type="ECO:0000259" key="11">
    <source>
        <dbReference type="Pfam" id="PF11734"/>
    </source>
</evidence>
<comment type="catalytic activity">
    <reaction evidence="7 8">
        <text>cytidine(34) in tRNA(Ile2) + L-lysine + ATP = lysidine(34) in tRNA(Ile2) + AMP + diphosphate + H(+)</text>
        <dbReference type="Rhea" id="RHEA:43744"/>
        <dbReference type="Rhea" id="RHEA-COMP:10625"/>
        <dbReference type="Rhea" id="RHEA-COMP:10670"/>
        <dbReference type="ChEBI" id="CHEBI:15378"/>
        <dbReference type="ChEBI" id="CHEBI:30616"/>
        <dbReference type="ChEBI" id="CHEBI:32551"/>
        <dbReference type="ChEBI" id="CHEBI:33019"/>
        <dbReference type="ChEBI" id="CHEBI:82748"/>
        <dbReference type="ChEBI" id="CHEBI:83665"/>
        <dbReference type="ChEBI" id="CHEBI:456215"/>
        <dbReference type="EC" id="6.3.4.19"/>
    </reaction>
</comment>
<keyword evidence="6 8" id="KW-0067">ATP-binding</keyword>
<dbReference type="EMBL" id="CP055306">
    <property type="protein sequence ID" value="QLB39781.1"/>
    <property type="molecule type" value="Genomic_DNA"/>
</dbReference>
<evidence type="ECO:0000256" key="2">
    <source>
        <dbReference type="ARBA" id="ARBA00022490"/>
    </source>
</evidence>
<evidence type="ECO:0000256" key="4">
    <source>
        <dbReference type="ARBA" id="ARBA00022694"/>
    </source>
</evidence>
<dbReference type="GO" id="GO:0032267">
    <property type="term" value="F:tRNA(Ile)-lysidine synthase activity"/>
    <property type="evidence" value="ECO:0007669"/>
    <property type="project" value="UniProtKB-EC"/>
</dbReference>
<dbReference type="NCBIfam" id="TIGR02433">
    <property type="entry name" value="lysidine_TilS_C"/>
    <property type="match status" value="1"/>
</dbReference>
<evidence type="ECO:0000259" key="9">
    <source>
        <dbReference type="Pfam" id="PF01171"/>
    </source>
</evidence>
<evidence type="ECO:0000256" key="6">
    <source>
        <dbReference type="ARBA" id="ARBA00022840"/>
    </source>
</evidence>
<comment type="subcellular location">
    <subcellularLocation>
        <location evidence="1 8">Cytoplasm</location>
    </subcellularLocation>
</comment>